<dbReference type="InterPro" id="IPR035093">
    <property type="entry name" value="RelE/ParE_toxin_dom_sf"/>
</dbReference>
<sequence length="111" mass="12837">MIVQFRNKKLKSELQDLEHLSKRFDAKEVESIIDILTRLEEVQFLSELPRNFRCHPLKGKMKGRFAIDVPATGKRRGGNRLVLQPTEESSNETDPRKVSHILILGIGDYHK</sequence>
<comment type="caution">
    <text evidence="1">The sequence shown here is derived from an EMBL/GenBank/DDBJ whole genome shotgun (WGS) entry which is preliminary data.</text>
</comment>
<dbReference type="Proteomes" id="UP000449092">
    <property type="component" value="Unassembled WGS sequence"/>
</dbReference>
<organism evidence="1 2">
    <name type="scientific">Candidatus Spechtbacteria bacterium SB0662_bin_43</name>
    <dbReference type="NCBI Taxonomy" id="2604897"/>
    <lineage>
        <taxon>Bacteria</taxon>
        <taxon>Candidatus Spechtiibacteriota</taxon>
    </lineage>
</organism>
<dbReference type="Gene3D" id="3.30.2310.20">
    <property type="entry name" value="RelE-like"/>
    <property type="match status" value="1"/>
</dbReference>
<gene>
    <name evidence="1" type="ORF">F4X82_01500</name>
</gene>
<evidence type="ECO:0000313" key="2">
    <source>
        <dbReference type="Proteomes" id="UP000449092"/>
    </source>
</evidence>
<protein>
    <submittedName>
        <fullName evidence="1">Uncharacterized protein</fullName>
    </submittedName>
</protein>
<accession>A0A845DAV4</accession>
<proteinExistence type="predicted"/>
<dbReference type="AlphaFoldDB" id="A0A845DAV4"/>
<reference evidence="1 2" key="1">
    <citation type="submission" date="2019-09" db="EMBL/GenBank/DDBJ databases">
        <title>Characterisation of the sponge microbiome using genome-centric metagenomics.</title>
        <authorList>
            <person name="Engelberts J.P."/>
            <person name="Robbins S.J."/>
            <person name="De Goeij J.M."/>
            <person name="Aranda M."/>
            <person name="Bell S.C."/>
            <person name="Webster N.S."/>
        </authorList>
    </citation>
    <scope>NUCLEOTIDE SEQUENCE [LARGE SCALE GENOMIC DNA]</scope>
    <source>
        <strain evidence="1">SB0662_bin_43</strain>
    </source>
</reference>
<name>A0A845DAV4_9BACT</name>
<dbReference type="EMBL" id="VXOY01000011">
    <property type="protein sequence ID" value="MYE38178.1"/>
    <property type="molecule type" value="Genomic_DNA"/>
</dbReference>
<evidence type="ECO:0000313" key="1">
    <source>
        <dbReference type="EMBL" id="MYE38178.1"/>
    </source>
</evidence>